<name>A0ABV7KPW6_PLAOK</name>
<dbReference type="InterPro" id="IPR012441">
    <property type="entry name" value="DUF1643"/>
</dbReference>
<evidence type="ECO:0000313" key="1">
    <source>
        <dbReference type="EMBL" id="MFC3211547.1"/>
    </source>
</evidence>
<dbReference type="EMBL" id="JBHRUJ010000016">
    <property type="protein sequence ID" value="MFC3211547.1"/>
    <property type="molecule type" value="Genomic_DNA"/>
</dbReference>
<organism evidence="1 2">
    <name type="scientific">Planomicrobium okeanokoites</name>
    <name type="common">Planococcus okeanokoites</name>
    <name type="synonym">Flavobacterium okeanokoites</name>
    <dbReference type="NCBI Taxonomy" id="244"/>
    <lineage>
        <taxon>Bacteria</taxon>
        <taxon>Bacillati</taxon>
        <taxon>Bacillota</taxon>
        <taxon>Bacilli</taxon>
        <taxon>Bacillales</taxon>
        <taxon>Caryophanaceae</taxon>
        <taxon>Planomicrobium</taxon>
    </lineage>
</organism>
<sequence length="223" mass="25934">MFQSAKKLENLFNTEAAFYKLQTHGKIHLCRSLAAVRRKGAEIEEEPDALFVLLNPGRCLPVDGEETISMLTGEVEVLPMLQATPDNTMYQLMRLMERMGWNHIEIINLTDVLTGKFEDYLECQEWMKLHHDNRHSIFSIDRYPELLERVEKAGVVIAGWGTKSKIASAAEEANTILWEIAEVKGLRYRQHPLYYHPFPWLQTRCVMWLDDMEEQLKRVGEVV</sequence>
<dbReference type="Pfam" id="PF07799">
    <property type="entry name" value="DUF1643"/>
    <property type="match status" value="1"/>
</dbReference>
<dbReference type="RefSeq" id="WP_117312296.1">
    <property type="nucleotide sequence ID" value="NZ_JBHRUJ010000016.1"/>
</dbReference>
<reference evidence="2" key="1">
    <citation type="journal article" date="2019" name="Int. J. Syst. Evol. Microbiol.">
        <title>The Global Catalogue of Microorganisms (GCM) 10K type strain sequencing project: providing services to taxonomists for standard genome sequencing and annotation.</title>
        <authorList>
            <consortium name="The Broad Institute Genomics Platform"/>
            <consortium name="The Broad Institute Genome Sequencing Center for Infectious Disease"/>
            <person name="Wu L."/>
            <person name="Ma J."/>
        </authorList>
    </citation>
    <scope>NUCLEOTIDE SEQUENCE [LARGE SCALE GENOMIC DNA]</scope>
    <source>
        <strain evidence="2">CCM 320</strain>
    </source>
</reference>
<evidence type="ECO:0000313" key="2">
    <source>
        <dbReference type="Proteomes" id="UP001595625"/>
    </source>
</evidence>
<comment type="caution">
    <text evidence="1">The sequence shown here is derived from an EMBL/GenBank/DDBJ whole genome shotgun (WGS) entry which is preliminary data.</text>
</comment>
<protein>
    <submittedName>
        <fullName evidence="1">DUF1643 domain-containing protein</fullName>
    </submittedName>
</protein>
<proteinExistence type="predicted"/>
<dbReference type="Proteomes" id="UP001595625">
    <property type="component" value="Unassembled WGS sequence"/>
</dbReference>
<accession>A0ABV7KPW6</accession>
<keyword evidence="2" id="KW-1185">Reference proteome</keyword>
<gene>
    <name evidence="1" type="ORF">ACFOEJ_10720</name>
</gene>